<evidence type="ECO:0000313" key="2">
    <source>
        <dbReference type="Proteomes" id="UP000823597"/>
    </source>
</evidence>
<reference evidence="1" key="1">
    <citation type="submission" date="2020-10" db="EMBL/GenBank/DDBJ databases">
        <authorList>
            <person name="Gilroy R."/>
        </authorList>
    </citation>
    <scope>NUCLEOTIDE SEQUENCE</scope>
    <source>
        <strain evidence="1">10037</strain>
    </source>
</reference>
<organism evidence="1 2">
    <name type="scientific">Candidatus Merdivivens pullistercoris</name>
    <dbReference type="NCBI Taxonomy" id="2840873"/>
    <lineage>
        <taxon>Bacteria</taxon>
        <taxon>Pseudomonadati</taxon>
        <taxon>Bacteroidota</taxon>
        <taxon>Bacteroidia</taxon>
        <taxon>Bacteroidales</taxon>
        <taxon>Muribaculaceae</taxon>
        <taxon>Muribaculaceae incertae sedis</taxon>
        <taxon>Candidatus Merdivivens</taxon>
    </lineage>
</organism>
<name>A0A9D9I2L7_9BACT</name>
<dbReference type="EMBL" id="JADIME010000027">
    <property type="protein sequence ID" value="MBO8464834.1"/>
    <property type="molecule type" value="Genomic_DNA"/>
</dbReference>
<dbReference type="Proteomes" id="UP000823597">
    <property type="component" value="Unassembled WGS sequence"/>
</dbReference>
<dbReference type="AlphaFoldDB" id="A0A9D9I2L7"/>
<accession>A0A9D9I2L7</accession>
<evidence type="ECO:0000313" key="1">
    <source>
        <dbReference type="EMBL" id="MBO8464834.1"/>
    </source>
</evidence>
<comment type="caution">
    <text evidence="1">The sequence shown here is derived from an EMBL/GenBank/DDBJ whole genome shotgun (WGS) entry which is preliminary data.</text>
</comment>
<gene>
    <name evidence="1" type="ORF">IAB93_02405</name>
</gene>
<reference evidence="1" key="2">
    <citation type="journal article" date="2021" name="PeerJ">
        <title>Extensive microbial diversity within the chicken gut microbiome revealed by metagenomics and culture.</title>
        <authorList>
            <person name="Gilroy R."/>
            <person name="Ravi A."/>
            <person name="Getino M."/>
            <person name="Pursley I."/>
            <person name="Horton D.L."/>
            <person name="Alikhan N.F."/>
            <person name="Baker D."/>
            <person name="Gharbi K."/>
            <person name="Hall N."/>
            <person name="Watson M."/>
            <person name="Adriaenssens E.M."/>
            <person name="Foster-Nyarko E."/>
            <person name="Jarju S."/>
            <person name="Secka A."/>
            <person name="Antonio M."/>
            <person name="Oren A."/>
            <person name="Chaudhuri R.R."/>
            <person name="La Ragione R."/>
            <person name="Hildebrand F."/>
            <person name="Pallen M.J."/>
        </authorList>
    </citation>
    <scope>NUCLEOTIDE SEQUENCE</scope>
    <source>
        <strain evidence="1">10037</strain>
    </source>
</reference>
<protein>
    <submittedName>
        <fullName evidence="1">Uncharacterized protein</fullName>
    </submittedName>
</protein>
<proteinExistence type="predicted"/>
<sequence>MMHVREMENKVIKNIGLLFAALLIPVAVQLPVSCTVTTEYSVPAHENEVTIFKECRSSIFYHSSEGLARVVKWHKISNIGDTTLRNYFFNIAFAGYPPVVSSGDSLKIGNIIYDTQGTDIFVPGSVWTAVADCEGDYSYRIECLGENEWRVTVTLDNKNSQFDNPTMVEGDFVIAYREPQNSDNGANPFDGEFRYLSGSGKVFDSMPALAQRGVMEVYINEPVNAVITEDGYDYFDAGVYAYGDDGFVLRECPVSIYGGAVSIIVNVFGNPDFSEQIYYVELDMSSRYEQIVRIYHNGNWNDYAI</sequence>